<dbReference type="Gene3D" id="3.30.70.270">
    <property type="match status" value="1"/>
</dbReference>
<sequence>MPAMNTALRPEDWSVMVPPAAAASAALHGALLESRQRWQDLAGLGSDLVFETDNTGRFTFLWPETVLGHRSAGLLGRRADSLLLGAGPSPFDLRQAVRNHRAWVADASGQPRCLSLSLAPLGDARGGFAGLRGAAHDVTQEETAAATAAAGLRRAAMLDALAEAVRHAGTASEAVARGLAGLREALGCAGTAMMVPTATGPEVAAGTVDPPAGLIAAAGLALAAEQDWLGPLEGGQPAALLHHHGRPPALSALAAWRSPGGRAWDAEDLAVLRSMAATLGAVLGFGRLQQELERQASTDPLTGLANRRAFLDALEARLVPRRAAPGALVFLDLDNLKPLNDQHGHDAGDAALRATARLLRETAGPDDIAARFGGDEFILWIDGADAAIATARAAALIQGAHAMPAARAPRFSLGIATWDPASGELPARLLARADAALYEAKRNGRGGWRLAEAPASWN</sequence>
<proteinExistence type="predicted"/>
<dbReference type="AlphaFoldDB" id="A0A9X9X8J6"/>
<dbReference type="InterPro" id="IPR029787">
    <property type="entry name" value="Nucleotide_cyclase"/>
</dbReference>
<dbReference type="CDD" id="cd01949">
    <property type="entry name" value="GGDEF"/>
    <property type="match status" value="1"/>
</dbReference>
<comment type="caution">
    <text evidence="4">The sequence shown here is derived from an EMBL/GenBank/DDBJ whole genome shotgun (WGS) entry which is preliminary data.</text>
</comment>
<protein>
    <recommendedName>
        <fullName evidence="1">diguanylate cyclase</fullName>
        <ecNumber evidence="1">2.7.7.65</ecNumber>
    </recommendedName>
</protein>
<organism evidence="4 5">
    <name type="scientific">Neoroseomonas eburnea</name>
    <dbReference type="NCBI Taxonomy" id="1346889"/>
    <lineage>
        <taxon>Bacteria</taxon>
        <taxon>Pseudomonadati</taxon>
        <taxon>Pseudomonadota</taxon>
        <taxon>Alphaproteobacteria</taxon>
        <taxon>Acetobacterales</taxon>
        <taxon>Acetobacteraceae</taxon>
        <taxon>Neoroseomonas</taxon>
    </lineage>
</organism>
<dbReference type="SUPFAM" id="SSF55073">
    <property type="entry name" value="Nucleotide cyclase"/>
    <property type="match status" value="1"/>
</dbReference>
<dbReference type="NCBIfam" id="TIGR00254">
    <property type="entry name" value="GGDEF"/>
    <property type="match status" value="1"/>
</dbReference>
<evidence type="ECO:0000256" key="1">
    <source>
        <dbReference type="ARBA" id="ARBA00012528"/>
    </source>
</evidence>
<feature type="domain" description="GGDEF" evidence="3">
    <location>
        <begin position="324"/>
        <end position="453"/>
    </location>
</feature>
<dbReference type="InterPro" id="IPR043128">
    <property type="entry name" value="Rev_trsase/Diguanyl_cyclase"/>
</dbReference>
<evidence type="ECO:0000259" key="3">
    <source>
        <dbReference type="PROSITE" id="PS50887"/>
    </source>
</evidence>
<dbReference type="GO" id="GO:0005886">
    <property type="term" value="C:plasma membrane"/>
    <property type="evidence" value="ECO:0007669"/>
    <property type="project" value="TreeGrafter"/>
</dbReference>
<dbReference type="Gene3D" id="3.30.450.20">
    <property type="entry name" value="PAS domain"/>
    <property type="match status" value="1"/>
</dbReference>
<gene>
    <name evidence="4" type="ORF">GXW74_06000</name>
</gene>
<dbReference type="GO" id="GO:1902201">
    <property type="term" value="P:negative regulation of bacterial-type flagellum-dependent cell motility"/>
    <property type="evidence" value="ECO:0007669"/>
    <property type="project" value="TreeGrafter"/>
</dbReference>
<dbReference type="InterPro" id="IPR050469">
    <property type="entry name" value="Diguanylate_Cyclase"/>
</dbReference>
<accession>A0A9X9X8J6</accession>
<dbReference type="PANTHER" id="PTHR45138:SF9">
    <property type="entry name" value="DIGUANYLATE CYCLASE DGCM-RELATED"/>
    <property type="match status" value="1"/>
</dbReference>
<reference evidence="4" key="2">
    <citation type="journal article" date="2021" name="Syst. Appl. Microbiol.">
        <title>Roseomonas hellenica sp. nov., isolated from roots of wild-growing Alkanna tinctoria.</title>
        <authorList>
            <person name="Rat A."/>
            <person name="Naranjo H.D."/>
            <person name="Lebbe L."/>
            <person name="Cnockaert M."/>
            <person name="Krigas N."/>
            <person name="Grigoriadou K."/>
            <person name="Maloupa E."/>
            <person name="Willems A."/>
        </authorList>
    </citation>
    <scope>NUCLEOTIDE SEQUENCE</scope>
    <source>
        <strain evidence="4">LMG 31228</strain>
    </source>
</reference>
<dbReference type="SUPFAM" id="SSF55785">
    <property type="entry name" value="PYP-like sensor domain (PAS domain)"/>
    <property type="match status" value="1"/>
</dbReference>
<dbReference type="EMBL" id="JAAEDL010000004">
    <property type="protein sequence ID" value="MBR0680032.1"/>
    <property type="molecule type" value="Genomic_DNA"/>
</dbReference>
<dbReference type="Pfam" id="PF00990">
    <property type="entry name" value="GGDEF"/>
    <property type="match status" value="1"/>
</dbReference>
<dbReference type="PANTHER" id="PTHR45138">
    <property type="entry name" value="REGULATORY COMPONENTS OF SENSORY TRANSDUCTION SYSTEM"/>
    <property type="match status" value="1"/>
</dbReference>
<dbReference type="PROSITE" id="PS50887">
    <property type="entry name" value="GGDEF"/>
    <property type="match status" value="1"/>
</dbReference>
<evidence type="ECO:0000313" key="4">
    <source>
        <dbReference type="EMBL" id="MBR0680032.1"/>
    </source>
</evidence>
<name>A0A9X9X8J6_9PROT</name>
<reference evidence="4" key="1">
    <citation type="submission" date="2020-01" db="EMBL/GenBank/DDBJ databases">
        <authorList>
            <person name="Rat A."/>
        </authorList>
    </citation>
    <scope>NUCLEOTIDE SEQUENCE</scope>
    <source>
        <strain evidence="4">LMG 31228</strain>
    </source>
</reference>
<evidence type="ECO:0000313" key="5">
    <source>
        <dbReference type="Proteomes" id="UP001138709"/>
    </source>
</evidence>
<dbReference type="InterPro" id="IPR000160">
    <property type="entry name" value="GGDEF_dom"/>
</dbReference>
<dbReference type="GO" id="GO:0043709">
    <property type="term" value="P:cell adhesion involved in single-species biofilm formation"/>
    <property type="evidence" value="ECO:0007669"/>
    <property type="project" value="TreeGrafter"/>
</dbReference>
<dbReference type="Proteomes" id="UP001138709">
    <property type="component" value="Unassembled WGS sequence"/>
</dbReference>
<dbReference type="RefSeq" id="WP_211845554.1">
    <property type="nucleotide sequence ID" value="NZ_JAAEDL010000004.1"/>
</dbReference>
<dbReference type="InterPro" id="IPR035965">
    <property type="entry name" value="PAS-like_dom_sf"/>
</dbReference>
<dbReference type="GO" id="GO:0052621">
    <property type="term" value="F:diguanylate cyclase activity"/>
    <property type="evidence" value="ECO:0007669"/>
    <property type="project" value="UniProtKB-EC"/>
</dbReference>
<evidence type="ECO:0000256" key="2">
    <source>
        <dbReference type="ARBA" id="ARBA00034247"/>
    </source>
</evidence>
<dbReference type="EC" id="2.7.7.65" evidence="1"/>
<keyword evidence="5" id="KW-1185">Reference proteome</keyword>
<comment type="catalytic activity">
    <reaction evidence="2">
        <text>2 GTP = 3',3'-c-di-GMP + 2 diphosphate</text>
        <dbReference type="Rhea" id="RHEA:24898"/>
        <dbReference type="ChEBI" id="CHEBI:33019"/>
        <dbReference type="ChEBI" id="CHEBI:37565"/>
        <dbReference type="ChEBI" id="CHEBI:58805"/>
        <dbReference type="EC" id="2.7.7.65"/>
    </reaction>
</comment>
<dbReference type="SMART" id="SM00267">
    <property type="entry name" value="GGDEF"/>
    <property type="match status" value="1"/>
</dbReference>